<keyword evidence="1" id="KW-0732">Signal</keyword>
<evidence type="ECO:0000313" key="2">
    <source>
        <dbReference type="EMBL" id="BCM81927.1"/>
    </source>
</evidence>
<feature type="chain" id="PRO_5034724213" description="PsiF repeat-containing protein" evidence="1">
    <location>
        <begin position="33"/>
        <end position="79"/>
    </location>
</feature>
<name>A0A8H8WPE2_9HYPH</name>
<dbReference type="Proteomes" id="UP000663508">
    <property type="component" value="Chromosome"/>
</dbReference>
<organism evidence="2 3">
    <name type="scientific">Methylobacterium indicum</name>
    <dbReference type="NCBI Taxonomy" id="1775910"/>
    <lineage>
        <taxon>Bacteria</taxon>
        <taxon>Pseudomonadati</taxon>
        <taxon>Pseudomonadota</taxon>
        <taxon>Alphaproteobacteria</taxon>
        <taxon>Hyphomicrobiales</taxon>
        <taxon>Methylobacteriaceae</taxon>
        <taxon>Methylobacterium</taxon>
    </lineage>
</organism>
<evidence type="ECO:0008006" key="4">
    <source>
        <dbReference type="Google" id="ProtNLM"/>
    </source>
</evidence>
<dbReference type="AlphaFoldDB" id="A0A8H8WPE2"/>
<proteinExistence type="predicted"/>
<accession>A0A8H8WPE2</accession>
<sequence>MDRETRRIPRLPMRYALLILALLAPTALLAQAGPAPDPAEGRKVCEAKADRSGITGDNRATYLRECEAGERLVRGTAPR</sequence>
<evidence type="ECO:0000313" key="3">
    <source>
        <dbReference type="Proteomes" id="UP000663508"/>
    </source>
</evidence>
<reference evidence="2" key="1">
    <citation type="submission" date="2020-11" db="EMBL/GenBank/DDBJ databases">
        <title>Complete genome sequence of a novel pathogenic Methylobacterium strain isolated from rice in Vietnam.</title>
        <authorList>
            <person name="Lai K."/>
            <person name="Okazaki S."/>
            <person name="Higashi K."/>
            <person name="Mori H."/>
            <person name="Toyoda A."/>
            <person name="Kurokawa K."/>
        </authorList>
    </citation>
    <scope>NUCLEOTIDE SEQUENCE</scope>
    <source>
        <strain evidence="2">VL1</strain>
    </source>
</reference>
<dbReference type="KEGG" id="mind:mvi_03880"/>
<protein>
    <recommendedName>
        <fullName evidence="4">PsiF repeat-containing protein</fullName>
    </recommendedName>
</protein>
<gene>
    <name evidence="2" type="ORF">mvi_03880</name>
</gene>
<dbReference type="EMBL" id="AP024145">
    <property type="protein sequence ID" value="BCM81927.1"/>
    <property type="molecule type" value="Genomic_DNA"/>
</dbReference>
<evidence type="ECO:0000256" key="1">
    <source>
        <dbReference type="SAM" id="SignalP"/>
    </source>
</evidence>
<feature type="signal peptide" evidence="1">
    <location>
        <begin position="1"/>
        <end position="32"/>
    </location>
</feature>